<feature type="chain" id="PRO_5042860929" description="Transmembrane protein" evidence="1">
    <location>
        <begin position="19"/>
        <end position="91"/>
    </location>
</feature>
<evidence type="ECO:0000313" key="2">
    <source>
        <dbReference type="EMBL" id="KAK7349456.1"/>
    </source>
</evidence>
<dbReference type="AlphaFoldDB" id="A0AAN9M7U4"/>
<dbReference type="PANTHER" id="PTHR34970:SF5">
    <property type="entry name" value="PROTEIN, PUTATIVE-RELATED"/>
    <property type="match status" value="1"/>
</dbReference>
<sequence>MMRTRLLWFSLGFTSSAAVVSHFVWKDLWVDRHALTSHMTHKFDALEARLSNLESSLPNHTSISVPQHDQDEQTELRFDQPTHARYQCGYL</sequence>
<evidence type="ECO:0008006" key="4">
    <source>
        <dbReference type="Google" id="ProtNLM"/>
    </source>
</evidence>
<dbReference type="EMBL" id="JAYMYQ010000002">
    <property type="protein sequence ID" value="KAK7349456.1"/>
    <property type="molecule type" value="Genomic_DNA"/>
</dbReference>
<keyword evidence="3" id="KW-1185">Reference proteome</keyword>
<dbReference type="PANTHER" id="PTHR34970">
    <property type="entry name" value="ABC TRANSPORTER A FAMILY PROTEIN"/>
    <property type="match status" value="1"/>
</dbReference>
<protein>
    <recommendedName>
        <fullName evidence="4">Transmembrane protein</fullName>
    </recommendedName>
</protein>
<name>A0AAN9M7U4_CANGL</name>
<proteinExistence type="predicted"/>
<evidence type="ECO:0000313" key="3">
    <source>
        <dbReference type="Proteomes" id="UP001367508"/>
    </source>
</evidence>
<organism evidence="2 3">
    <name type="scientific">Canavalia gladiata</name>
    <name type="common">Sword bean</name>
    <name type="synonym">Dolichos gladiatus</name>
    <dbReference type="NCBI Taxonomy" id="3824"/>
    <lineage>
        <taxon>Eukaryota</taxon>
        <taxon>Viridiplantae</taxon>
        <taxon>Streptophyta</taxon>
        <taxon>Embryophyta</taxon>
        <taxon>Tracheophyta</taxon>
        <taxon>Spermatophyta</taxon>
        <taxon>Magnoliopsida</taxon>
        <taxon>eudicotyledons</taxon>
        <taxon>Gunneridae</taxon>
        <taxon>Pentapetalae</taxon>
        <taxon>rosids</taxon>
        <taxon>fabids</taxon>
        <taxon>Fabales</taxon>
        <taxon>Fabaceae</taxon>
        <taxon>Papilionoideae</taxon>
        <taxon>50 kb inversion clade</taxon>
        <taxon>NPAAA clade</taxon>
        <taxon>indigoferoid/millettioid clade</taxon>
        <taxon>Phaseoleae</taxon>
        <taxon>Canavalia</taxon>
    </lineage>
</organism>
<accession>A0AAN9M7U4</accession>
<evidence type="ECO:0000256" key="1">
    <source>
        <dbReference type="SAM" id="SignalP"/>
    </source>
</evidence>
<reference evidence="2 3" key="1">
    <citation type="submission" date="2024-01" db="EMBL/GenBank/DDBJ databases">
        <title>The genomes of 5 underutilized Papilionoideae crops provide insights into root nodulation and disease resistanc.</title>
        <authorList>
            <person name="Jiang F."/>
        </authorList>
    </citation>
    <scope>NUCLEOTIDE SEQUENCE [LARGE SCALE GENOMIC DNA]</scope>
    <source>
        <strain evidence="2">LVBAO_FW01</strain>
        <tissue evidence="2">Leaves</tissue>
    </source>
</reference>
<keyword evidence="1" id="KW-0732">Signal</keyword>
<gene>
    <name evidence="2" type="ORF">VNO77_06835</name>
</gene>
<comment type="caution">
    <text evidence="2">The sequence shown here is derived from an EMBL/GenBank/DDBJ whole genome shotgun (WGS) entry which is preliminary data.</text>
</comment>
<dbReference type="Proteomes" id="UP001367508">
    <property type="component" value="Unassembled WGS sequence"/>
</dbReference>
<feature type="signal peptide" evidence="1">
    <location>
        <begin position="1"/>
        <end position="18"/>
    </location>
</feature>